<dbReference type="Proteomes" id="UP000708576">
    <property type="component" value="Unassembled WGS sequence"/>
</dbReference>
<accession>A0ABS5JX04</accession>
<feature type="signal peptide" evidence="1">
    <location>
        <begin position="1"/>
        <end position="21"/>
    </location>
</feature>
<organism evidence="3 4">
    <name type="scientific">Carboxylicivirga linearis</name>
    <dbReference type="NCBI Taxonomy" id="1628157"/>
    <lineage>
        <taxon>Bacteria</taxon>
        <taxon>Pseudomonadati</taxon>
        <taxon>Bacteroidota</taxon>
        <taxon>Bacteroidia</taxon>
        <taxon>Marinilabiliales</taxon>
        <taxon>Marinilabiliaceae</taxon>
        <taxon>Carboxylicivirga</taxon>
    </lineage>
</organism>
<sequence>MKKRSILFYLIISIIALQSNAQKGTQQISKGFIPGENDTKSASNTILEINAAEIHQDKKNTLLKSANSTAELLDSIVRTYDNGDFRSKTIYEYDENGNRTLIQHHNWDIENKAWLNTNKYVYDYNSNGDQTLYETYKWEDSWICTHKTEREWGVDSEGNTTLTTTVYDWDSELEQLTPTQKQDFVYYNNSNTIKQRIGYLWGNDTWEPYSKLDQLYDNEGYDLTSTEYYWDSEINSYRGSKKVGYIYSIDKDYTKIMANFHWDENKWDWLTKTERENNEFGSILSNTEFIKEGDVWVPVSKIGYDGGYIVYYKFIDQDFIPDYKESTYYENNNLINRIIYNWDKNNQEWYLAYYLSNYWDYYYSSEDASMDTWKIIQKVELQYDNNGNEIARVQLVRNSPYDPWTENYTYKQISEYNENNQTLYSLVYHWAEEDWDDENPNKDSWIYIYRSDYYYSDQMATNTGETYAIQFQTYPNPVKNNLIVSGTKEGESIRIFDLNGGIIGVYKASTNETSIELGHLPNGIYMINIDGTSIKIVKE</sequence>
<protein>
    <submittedName>
        <fullName evidence="3">T9SS type A sorting domain-containing protein</fullName>
    </submittedName>
</protein>
<evidence type="ECO:0000259" key="2">
    <source>
        <dbReference type="Pfam" id="PF18962"/>
    </source>
</evidence>
<name>A0ABS5JX04_9BACT</name>
<dbReference type="Pfam" id="PF18962">
    <property type="entry name" value="Por_Secre_tail"/>
    <property type="match status" value="1"/>
</dbReference>
<feature type="chain" id="PRO_5045248359" evidence="1">
    <location>
        <begin position="22"/>
        <end position="539"/>
    </location>
</feature>
<evidence type="ECO:0000313" key="3">
    <source>
        <dbReference type="EMBL" id="MBS2099412.1"/>
    </source>
</evidence>
<dbReference type="NCBIfam" id="TIGR04183">
    <property type="entry name" value="Por_Secre_tail"/>
    <property type="match status" value="1"/>
</dbReference>
<evidence type="ECO:0000313" key="4">
    <source>
        <dbReference type="Proteomes" id="UP000708576"/>
    </source>
</evidence>
<proteinExistence type="predicted"/>
<dbReference type="EMBL" id="JAGUCO010000011">
    <property type="protein sequence ID" value="MBS2099412.1"/>
    <property type="molecule type" value="Genomic_DNA"/>
</dbReference>
<dbReference type="InterPro" id="IPR026444">
    <property type="entry name" value="Secre_tail"/>
</dbReference>
<keyword evidence="4" id="KW-1185">Reference proteome</keyword>
<keyword evidence="1" id="KW-0732">Signal</keyword>
<reference evidence="3 4" key="1">
    <citation type="journal article" date="2015" name="Int. J. Syst. Evol. Microbiol.">
        <title>Carboxylicivirga linearis sp. nov., isolated from a sea cucumber culture pond.</title>
        <authorList>
            <person name="Wang F.Q."/>
            <person name="Zhou Y.X."/>
            <person name="Lin X.Z."/>
            <person name="Chen G.J."/>
            <person name="Du Z.J."/>
        </authorList>
    </citation>
    <scope>NUCLEOTIDE SEQUENCE [LARGE SCALE GENOMIC DNA]</scope>
    <source>
        <strain evidence="3 4">FB218</strain>
    </source>
</reference>
<evidence type="ECO:0000256" key="1">
    <source>
        <dbReference type="SAM" id="SignalP"/>
    </source>
</evidence>
<comment type="caution">
    <text evidence="3">The sequence shown here is derived from an EMBL/GenBank/DDBJ whole genome shotgun (WGS) entry which is preliminary data.</text>
</comment>
<dbReference type="RefSeq" id="WP_212216656.1">
    <property type="nucleotide sequence ID" value="NZ_JAGUCO010000011.1"/>
</dbReference>
<feature type="domain" description="Secretion system C-terminal sorting" evidence="2">
    <location>
        <begin position="474"/>
        <end position="537"/>
    </location>
</feature>
<gene>
    <name evidence="3" type="ORF">KEM10_14045</name>
</gene>
<dbReference type="Gene3D" id="2.40.128.720">
    <property type="match status" value="2"/>
</dbReference>